<dbReference type="InterPro" id="IPR006127">
    <property type="entry name" value="ZnuA-like"/>
</dbReference>
<dbReference type="Gene3D" id="3.40.50.1980">
    <property type="entry name" value="Nitrogenase molybdenum iron protein domain"/>
    <property type="match status" value="2"/>
</dbReference>
<comment type="similarity">
    <text evidence="1">Belongs to the bacterial solute-binding protein 9 family.</text>
</comment>
<dbReference type="InterPro" id="IPR050492">
    <property type="entry name" value="Bact_metal-bind_prot9"/>
</dbReference>
<reference evidence="7 8" key="1">
    <citation type="submission" date="2018-05" db="EMBL/GenBank/DDBJ databases">
        <title>Leucothrix arctica sp. nov., isolated from Arctic seawater.</title>
        <authorList>
            <person name="Choi A."/>
            <person name="Baek K."/>
        </authorList>
    </citation>
    <scope>NUCLEOTIDE SEQUENCE [LARGE SCALE GENOMIC DNA]</scope>
    <source>
        <strain evidence="7 8">JCM 18388</strain>
    </source>
</reference>
<accession>A0A317CPX5</accession>
<evidence type="ECO:0000256" key="6">
    <source>
        <dbReference type="SAM" id="MobiDB-lite"/>
    </source>
</evidence>
<keyword evidence="5" id="KW-0862">Zinc</keyword>
<evidence type="ECO:0000313" key="8">
    <source>
        <dbReference type="Proteomes" id="UP000245539"/>
    </source>
</evidence>
<keyword evidence="8" id="KW-1185">Reference proteome</keyword>
<dbReference type="AlphaFoldDB" id="A0A317CPX5"/>
<evidence type="ECO:0000256" key="1">
    <source>
        <dbReference type="ARBA" id="ARBA00011028"/>
    </source>
</evidence>
<dbReference type="Pfam" id="PF01297">
    <property type="entry name" value="ZnuA"/>
    <property type="match status" value="1"/>
</dbReference>
<dbReference type="GO" id="GO:0006829">
    <property type="term" value="P:zinc ion transport"/>
    <property type="evidence" value="ECO:0007669"/>
    <property type="project" value="UniProtKB-KW"/>
</dbReference>
<dbReference type="SUPFAM" id="SSF53807">
    <property type="entry name" value="Helical backbone' metal receptor"/>
    <property type="match status" value="1"/>
</dbReference>
<dbReference type="PANTHER" id="PTHR42953">
    <property type="entry name" value="HIGH-AFFINITY ZINC UPTAKE SYSTEM PROTEIN ZNUA-RELATED"/>
    <property type="match status" value="1"/>
</dbReference>
<feature type="region of interest" description="Disordered" evidence="6">
    <location>
        <begin position="154"/>
        <end position="202"/>
    </location>
</feature>
<organism evidence="7 8">
    <name type="scientific">Leucothrix pacifica</name>
    <dbReference type="NCBI Taxonomy" id="1247513"/>
    <lineage>
        <taxon>Bacteria</taxon>
        <taxon>Pseudomonadati</taxon>
        <taxon>Pseudomonadota</taxon>
        <taxon>Gammaproteobacteria</taxon>
        <taxon>Thiotrichales</taxon>
        <taxon>Thiotrichaceae</taxon>
        <taxon>Leucothrix</taxon>
    </lineage>
</organism>
<evidence type="ECO:0000313" key="7">
    <source>
        <dbReference type="EMBL" id="PWR00142.1"/>
    </source>
</evidence>
<name>A0A317CPX5_9GAMM</name>
<evidence type="ECO:0000256" key="2">
    <source>
        <dbReference type="ARBA" id="ARBA00015915"/>
    </source>
</evidence>
<dbReference type="Proteomes" id="UP000245539">
    <property type="component" value="Unassembled WGS sequence"/>
</dbReference>
<keyword evidence="5" id="KW-0864">Zinc transport</keyword>
<keyword evidence="5" id="KW-0406">Ion transport</keyword>
<evidence type="ECO:0000256" key="5">
    <source>
        <dbReference type="ARBA" id="ARBA00022906"/>
    </source>
</evidence>
<gene>
    <name evidence="7" type="ORF">DKW60_03100</name>
</gene>
<dbReference type="PANTHER" id="PTHR42953:SF3">
    <property type="entry name" value="HIGH-AFFINITY ZINC UPTAKE SYSTEM PROTEIN ZNUA"/>
    <property type="match status" value="1"/>
</dbReference>
<protein>
    <recommendedName>
        <fullName evidence="2">High-affinity zinc uptake system protein ZnuA</fullName>
    </recommendedName>
</protein>
<evidence type="ECO:0000256" key="4">
    <source>
        <dbReference type="ARBA" id="ARBA00022729"/>
    </source>
</evidence>
<dbReference type="EMBL" id="QGKM01000005">
    <property type="protein sequence ID" value="PWR00142.1"/>
    <property type="molecule type" value="Genomic_DNA"/>
</dbReference>
<dbReference type="GO" id="GO:0046872">
    <property type="term" value="F:metal ion binding"/>
    <property type="evidence" value="ECO:0007669"/>
    <property type="project" value="InterPro"/>
</dbReference>
<dbReference type="OrthoDB" id="7346865at2"/>
<sequence>MVNTLPASILKLTSCKICRFSKLRLTCFNTANILSESVIMKRIVLFFAMIAALTAPLAGAADKPLILSTIKPVHALVSTIAGDTAETIQMVPDYASPHHYSLKPSDLRRLAKASLVFRIDPMMEAQLNKSLNTINQDKVIVLSRSAGIQLLEAGHSHHEASHSGSEETEHSDEAGDKAKDSHKEHEEHEEHEEHSGSEHSDEAKDYHLWLDPHNAIAMVKTIRDRLSNALPDHKTQFETNAQKLIAAIELTDSQIREQLAAVTTQPYLVMHDAWQYFTKHYELKQLGSITQQEGLQASGKAISDARRLIQSSGVSCIVTEPGVKIRTLRVLTEDLKVSTTEIDPLGRAIPLSDQTYPELLRYTATQLRSCLEPK</sequence>
<comment type="caution">
    <text evidence="7">The sequence shown here is derived from an EMBL/GenBank/DDBJ whole genome shotgun (WGS) entry which is preliminary data.</text>
</comment>
<keyword evidence="3" id="KW-0813">Transport</keyword>
<keyword evidence="4" id="KW-0732">Signal</keyword>
<evidence type="ECO:0000256" key="3">
    <source>
        <dbReference type="ARBA" id="ARBA00022448"/>
    </source>
</evidence>
<proteinExistence type="inferred from homology"/>